<accession>A0ABV2TKL2</accession>
<evidence type="ECO:0000259" key="1">
    <source>
        <dbReference type="Pfam" id="PF24705"/>
    </source>
</evidence>
<reference evidence="2 3" key="1">
    <citation type="submission" date="2024-07" db="EMBL/GenBank/DDBJ databases">
        <title>Uliginosibacterium flavum JJ3220;KACC:17644.</title>
        <authorList>
            <person name="Kim M.K."/>
        </authorList>
    </citation>
    <scope>NUCLEOTIDE SEQUENCE [LARGE SCALE GENOMIC DNA]</scope>
    <source>
        <strain evidence="2 3">KACC:17644</strain>
    </source>
</reference>
<dbReference type="InterPro" id="IPR056085">
    <property type="entry name" value="DUF7668"/>
</dbReference>
<evidence type="ECO:0000313" key="3">
    <source>
        <dbReference type="Proteomes" id="UP001549691"/>
    </source>
</evidence>
<feature type="domain" description="DUF7668" evidence="1">
    <location>
        <begin position="34"/>
        <end position="132"/>
    </location>
</feature>
<dbReference type="Proteomes" id="UP001549691">
    <property type="component" value="Unassembled WGS sequence"/>
</dbReference>
<dbReference type="Pfam" id="PF24705">
    <property type="entry name" value="DUF7668"/>
    <property type="match status" value="1"/>
</dbReference>
<evidence type="ECO:0000313" key="2">
    <source>
        <dbReference type="EMBL" id="MET7014461.1"/>
    </source>
</evidence>
<gene>
    <name evidence="2" type="ORF">ABXR19_09690</name>
</gene>
<proteinExistence type="predicted"/>
<protein>
    <recommendedName>
        <fullName evidence="1">DUF7668 domain-containing protein</fullName>
    </recommendedName>
</protein>
<name>A0ABV2TKL2_9RHOO</name>
<sequence>MTDLNGISDVSVVKDEEHELPVPSIWRPVFRSIVSAFAKQDYQVDLGVLGVLPITSDTANQIDEYIQDYGETLIELPEDTWETSVCIWMGTRWDVLIDLWTEGEGRSDMILSAKVSESSSGFVFEVYMVYVP</sequence>
<dbReference type="EMBL" id="JBEWZI010000009">
    <property type="protein sequence ID" value="MET7014461.1"/>
    <property type="molecule type" value="Genomic_DNA"/>
</dbReference>
<keyword evidence="3" id="KW-1185">Reference proteome</keyword>
<comment type="caution">
    <text evidence="2">The sequence shown here is derived from an EMBL/GenBank/DDBJ whole genome shotgun (WGS) entry which is preliminary data.</text>
</comment>
<organism evidence="2 3">
    <name type="scientific">Uliginosibacterium flavum</name>
    <dbReference type="NCBI Taxonomy" id="1396831"/>
    <lineage>
        <taxon>Bacteria</taxon>
        <taxon>Pseudomonadati</taxon>
        <taxon>Pseudomonadota</taxon>
        <taxon>Betaproteobacteria</taxon>
        <taxon>Rhodocyclales</taxon>
        <taxon>Zoogloeaceae</taxon>
        <taxon>Uliginosibacterium</taxon>
    </lineage>
</organism>
<dbReference type="RefSeq" id="WP_354600924.1">
    <property type="nucleotide sequence ID" value="NZ_JBEWZI010000009.1"/>
</dbReference>